<dbReference type="FunFam" id="1.10.10.10:FF:000357">
    <property type="entry name" value="Caffeic acid 3-O-methyltransferase"/>
    <property type="match status" value="1"/>
</dbReference>
<feature type="domain" description="O-methyltransferase dimerisation" evidence="10">
    <location>
        <begin position="18"/>
        <end position="110"/>
    </location>
</feature>
<evidence type="ECO:0000256" key="5">
    <source>
        <dbReference type="ARBA" id="ARBA00022733"/>
    </source>
</evidence>
<feature type="active site" description="Proton acceptor" evidence="8">
    <location>
        <position position="263"/>
    </location>
</feature>
<dbReference type="Pfam" id="PF08100">
    <property type="entry name" value="Dimerisation"/>
    <property type="match status" value="1"/>
</dbReference>
<dbReference type="GO" id="GO:0047763">
    <property type="term" value="F:caffeate O-methyltransferase activity"/>
    <property type="evidence" value="ECO:0007669"/>
    <property type="project" value="UniProtKB-EC"/>
</dbReference>
<evidence type="ECO:0000256" key="4">
    <source>
        <dbReference type="ARBA" id="ARBA00022691"/>
    </source>
</evidence>
<keyword evidence="3" id="KW-0808">Transferase</keyword>
<dbReference type="GO" id="GO:0032259">
    <property type="term" value="P:methylation"/>
    <property type="evidence" value="ECO:0007669"/>
    <property type="project" value="UniProtKB-KW"/>
</dbReference>
<comment type="function">
    <text evidence="7">Catalyzes the conversion of caffeic acid to ferulic acid and of 5-hydroxyferulic acid to sinapic acid. The resulting products may subsequently be converted to the corresponding alcohols that are incorporated into lignins.</text>
</comment>
<keyword evidence="4" id="KW-0949">S-adenosyl-L-methionine</keyword>
<dbReference type="InterPro" id="IPR012967">
    <property type="entry name" value="COMT_dimerisation"/>
</dbReference>
<reference evidence="12" key="1">
    <citation type="submission" date="2025-08" db="UniProtKB">
        <authorList>
            <consortium name="RefSeq"/>
        </authorList>
    </citation>
    <scope>IDENTIFICATION</scope>
    <source>
        <tissue evidence="12">Seedling</tissue>
    </source>
</reference>
<name>A0A6P4AUR3_ZIZJJ</name>
<dbReference type="PANTHER" id="PTHR11746">
    <property type="entry name" value="O-METHYLTRANSFERASE"/>
    <property type="match status" value="1"/>
</dbReference>
<dbReference type="Pfam" id="PF00891">
    <property type="entry name" value="Methyltransf_2"/>
    <property type="match status" value="1"/>
</dbReference>
<dbReference type="InterPro" id="IPR029063">
    <property type="entry name" value="SAM-dependent_MTases_sf"/>
</dbReference>
<evidence type="ECO:0000256" key="1">
    <source>
        <dbReference type="ARBA" id="ARBA00004928"/>
    </source>
</evidence>
<dbReference type="Proteomes" id="UP001652623">
    <property type="component" value="Chromosome 6"/>
</dbReference>
<evidence type="ECO:0000256" key="2">
    <source>
        <dbReference type="ARBA" id="ARBA00022603"/>
    </source>
</evidence>
<comment type="pathway">
    <text evidence="1">Aromatic compound metabolism; phenylpropanoid biosynthesis.</text>
</comment>
<feature type="domain" description="O-methyltransferase C-terminal" evidence="9">
    <location>
        <begin position="133"/>
        <end position="339"/>
    </location>
</feature>
<dbReference type="Gene3D" id="1.10.10.10">
    <property type="entry name" value="Winged helix-like DNA-binding domain superfamily/Winged helix DNA-binding domain"/>
    <property type="match status" value="1"/>
</dbReference>
<gene>
    <name evidence="12" type="primary">LOC107434023</name>
</gene>
<proteinExistence type="predicted"/>
<dbReference type="InterPro" id="IPR036390">
    <property type="entry name" value="WH_DNA-bd_sf"/>
</dbReference>
<evidence type="ECO:0000256" key="3">
    <source>
        <dbReference type="ARBA" id="ARBA00022679"/>
    </source>
</evidence>
<dbReference type="InterPro" id="IPR036388">
    <property type="entry name" value="WH-like_DNA-bd_sf"/>
</dbReference>
<dbReference type="FunFam" id="3.40.50.150:FF:000061">
    <property type="entry name" value="Caffeic acid O-methyltransferase"/>
    <property type="match status" value="1"/>
</dbReference>
<dbReference type="PROSITE" id="PS51683">
    <property type="entry name" value="SAM_OMT_II"/>
    <property type="match status" value="1"/>
</dbReference>
<keyword evidence="5" id="KW-0438">Lignin biosynthesis</keyword>
<evidence type="ECO:0000256" key="6">
    <source>
        <dbReference type="ARBA" id="ARBA00039011"/>
    </source>
</evidence>
<dbReference type="Gene3D" id="3.40.50.150">
    <property type="entry name" value="Vaccinia Virus protein VP39"/>
    <property type="match status" value="1"/>
</dbReference>
<evidence type="ECO:0000259" key="9">
    <source>
        <dbReference type="Pfam" id="PF00891"/>
    </source>
</evidence>
<dbReference type="KEGG" id="zju:107434023"/>
<dbReference type="AlphaFoldDB" id="A0A6P4AUR3"/>
<evidence type="ECO:0000256" key="8">
    <source>
        <dbReference type="PIRSR" id="PIRSR005739-1"/>
    </source>
</evidence>
<keyword evidence="11" id="KW-1185">Reference proteome</keyword>
<dbReference type="GO" id="GO:0046983">
    <property type="term" value="F:protein dimerization activity"/>
    <property type="evidence" value="ECO:0007669"/>
    <property type="project" value="InterPro"/>
</dbReference>
<protein>
    <recommendedName>
        <fullName evidence="6">caffeate O-methyltransferase</fullName>
        <ecNumber evidence="6">2.1.1.68</ecNumber>
    </recommendedName>
</protein>
<dbReference type="EC" id="2.1.1.68" evidence="6"/>
<dbReference type="GO" id="GO:0009809">
    <property type="term" value="P:lignin biosynthetic process"/>
    <property type="evidence" value="ECO:0007669"/>
    <property type="project" value="UniProtKB-KW"/>
</dbReference>
<dbReference type="PIRSF" id="PIRSF005739">
    <property type="entry name" value="O-mtase"/>
    <property type="match status" value="1"/>
</dbReference>
<dbReference type="GeneID" id="107434023"/>
<dbReference type="InParanoid" id="A0A6P4AUR3"/>
<evidence type="ECO:0000259" key="10">
    <source>
        <dbReference type="Pfam" id="PF08100"/>
    </source>
</evidence>
<evidence type="ECO:0000313" key="12">
    <source>
        <dbReference type="RefSeq" id="XP_015900918.3"/>
    </source>
</evidence>
<dbReference type="SUPFAM" id="SSF46785">
    <property type="entry name" value="Winged helix' DNA-binding domain"/>
    <property type="match status" value="1"/>
</dbReference>
<evidence type="ECO:0000256" key="7">
    <source>
        <dbReference type="ARBA" id="ARBA00045231"/>
    </source>
</evidence>
<dbReference type="SUPFAM" id="SSF53335">
    <property type="entry name" value="S-adenosyl-L-methionine-dependent methyltransferases"/>
    <property type="match status" value="1"/>
</dbReference>
<keyword evidence="2" id="KW-0489">Methyltransferase</keyword>
<dbReference type="InterPro" id="IPR001077">
    <property type="entry name" value="COMT_C"/>
</dbReference>
<evidence type="ECO:0000313" key="11">
    <source>
        <dbReference type="Proteomes" id="UP001652623"/>
    </source>
</evidence>
<dbReference type="InterPro" id="IPR016461">
    <property type="entry name" value="COMT-like"/>
</dbReference>
<organism evidence="11 12">
    <name type="scientific">Ziziphus jujuba</name>
    <name type="common">Chinese jujube</name>
    <name type="synonym">Ziziphus sativa</name>
    <dbReference type="NCBI Taxonomy" id="326968"/>
    <lineage>
        <taxon>Eukaryota</taxon>
        <taxon>Viridiplantae</taxon>
        <taxon>Streptophyta</taxon>
        <taxon>Embryophyta</taxon>
        <taxon>Tracheophyta</taxon>
        <taxon>Spermatophyta</taxon>
        <taxon>Magnoliopsida</taxon>
        <taxon>eudicotyledons</taxon>
        <taxon>Gunneridae</taxon>
        <taxon>Pentapetalae</taxon>
        <taxon>rosids</taxon>
        <taxon>fabids</taxon>
        <taxon>Rosales</taxon>
        <taxon>Rhamnaceae</taxon>
        <taxon>Paliureae</taxon>
        <taxon>Ziziphus</taxon>
    </lineage>
</organism>
<dbReference type="RefSeq" id="XP_015900918.3">
    <property type="nucleotide sequence ID" value="XM_016045432.4"/>
</dbReference>
<accession>A0A6P4AUR3</accession>
<sequence length="359" mass="39568">MEMESNKTQMTHEHEYAMQLASASVLPMVLKAAMELGVLEIIQKAGPAARLSAQEIASQLPTQNPEAPILVDRMLRLLSAHSLLTCSVSACQSDQQRLYALTPVSNYLLPNKDGVSLAPLLSLIQDEVFLGAWYHLKDAVLEGGLPFDKAHGMNAAEYVKKDARFGELFKSSMKEFNPILMETILEMYKGFEGLTSLVDVGGGDGTLLKMIISKHPSIKGINFDLAALIQNSPSYPGIEQIPGDMFTSIPKGGDAIFMKWILHTWDDEHCLVILKNCYEALPDGGKVIVVDMVIQEASDTSVASRSLFQFDMIMMNMNPTGKERTKREFENLAKEAGFSSIRVACSAYGFSVMEIFKNT</sequence>